<keyword evidence="2" id="KW-1185">Reference proteome</keyword>
<dbReference type="InParanoid" id="A0A1J7IMT2"/>
<dbReference type="OrthoDB" id="5275938at2759"/>
<gene>
    <name evidence="1" type="ORF">CONLIGDRAFT_223343</name>
</gene>
<dbReference type="AlphaFoldDB" id="A0A1J7IMT2"/>
<evidence type="ECO:0000313" key="1">
    <source>
        <dbReference type="EMBL" id="OIW22433.1"/>
    </source>
</evidence>
<organism evidence="1 2">
    <name type="scientific">Coniochaeta ligniaria NRRL 30616</name>
    <dbReference type="NCBI Taxonomy" id="1408157"/>
    <lineage>
        <taxon>Eukaryota</taxon>
        <taxon>Fungi</taxon>
        <taxon>Dikarya</taxon>
        <taxon>Ascomycota</taxon>
        <taxon>Pezizomycotina</taxon>
        <taxon>Sordariomycetes</taxon>
        <taxon>Sordariomycetidae</taxon>
        <taxon>Coniochaetales</taxon>
        <taxon>Coniochaetaceae</taxon>
        <taxon>Coniochaeta</taxon>
    </lineage>
</organism>
<protein>
    <recommendedName>
        <fullName evidence="3">BTB domain-containing protein</fullName>
    </recommendedName>
</protein>
<name>A0A1J7IMT2_9PEZI</name>
<dbReference type="STRING" id="1408157.A0A1J7IMT2"/>
<dbReference type="EMBL" id="KV875115">
    <property type="protein sequence ID" value="OIW22433.1"/>
    <property type="molecule type" value="Genomic_DNA"/>
</dbReference>
<sequence length="171" mass="19182">MKMLYGGFAESKPSNPETTWVVRLPEDDPEALAMLLNAVHGTVETIPKELPEELLYGVTVLTDKYDMAKTLRPWAQIDLRTFRTGGSSDFDTMWHQDNDSFLRAIWIARELGDQGGFEARLRFLAMTCSKDDDGSLFDRSMNRLDDHEMLSSIDILGTTALGASLSMSLPM</sequence>
<evidence type="ECO:0008006" key="3">
    <source>
        <dbReference type="Google" id="ProtNLM"/>
    </source>
</evidence>
<proteinExistence type="predicted"/>
<dbReference type="Proteomes" id="UP000182658">
    <property type="component" value="Unassembled WGS sequence"/>
</dbReference>
<reference evidence="1 2" key="1">
    <citation type="submission" date="2016-10" db="EMBL/GenBank/DDBJ databases">
        <title>Draft genome sequence of Coniochaeta ligniaria NRRL30616, a lignocellulolytic fungus for bioabatement of inhibitors in plant biomass hydrolysates.</title>
        <authorList>
            <consortium name="DOE Joint Genome Institute"/>
            <person name="Jimenez D.J."/>
            <person name="Hector R.E."/>
            <person name="Riley R."/>
            <person name="Sun H."/>
            <person name="Grigoriev I.V."/>
            <person name="Van Elsas J.D."/>
            <person name="Nichols N.N."/>
        </authorList>
    </citation>
    <scope>NUCLEOTIDE SEQUENCE [LARGE SCALE GENOMIC DNA]</scope>
    <source>
        <strain evidence="1 2">NRRL 30616</strain>
    </source>
</reference>
<accession>A0A1J7IMT2</accession>
<evidence type="ECO:0000313" key="2">
    <source>
        <dbReference type="Proteomes" id="UP000182658"/>
    </source>
</evidence>